<dbReference type="InterPro" id="IPR020841">
    <property type="entry name" value="PKS_Beta-ketoAc_synthase_dom"/>
</dbReference>
<dbReference type="AlphaFoldDB" id="A0A444JBJ5"/>
<evidence type="ECO:0000256" key="1">
    <source>
        <dbReference type="ARBA" id="ARBA00022679"/>
    </source>
</evidence>
<protein>
    <submittedName>
        <fullName evidence="3">Beta-ketoacyl synthase, C-terminal domain</fullName>
        <ecNumber evidence="3">2.3.1.179</ecNumber>
    </submittedName>
</protein>
<evidence type="ECO:0000313" key="3">
    <source>
        <dbReference type="EMBL" id="RWX50458.1"/>
    </source>
</evidence>
<organism evidence="3 4">
    <name type="scientific">Candidatus Electrothrix marina</name>
    <dbReference type="NCBI Taxonomy" id="1859130"/>
    <lineage>
        <taxon>Bacteria</taxon>
        <taxon>Pseudomonadati</taxon>
        <taxon>Thermodesulfobacteriota</taxon>
        <taxon>Desulfobulbia</taxon>
        <taxon>Desulfobulbales</taxon>
        <taxon>Desulfobulbaceae</taxon>
        <taxon>Candidatus Electrothrix</taxon>
    </lineage>
</organism>
<keyword evidence="1 3" id="KW-0808">Transferase</keyword>
<sequence>TGTRQGDVEECKALAEVFAGCSAVRSNNTKSIIGHAMGAAGVLELAANLSSFEDNFVHPTINLDNPDPACALPGLVAGKAEKVEQVETILNNSFGMVGINSVVIIKRFMAD</sequence>
<dbReference type="GO" id="GO:0006633">
    <property type="term" value="P:fatty acid biosynthetic process"/>
    <property type="evidence" value="ECO:0007669"/>
    <property type="project" value="TreeGrafter"/>
</dbReference>
<dbReference type="GO" id="GO:0004315">
    <property type="term" value="F:3-oxoacyl-[acyl-carrier-protein] synthase activity"/>
    <property type="evidence" value="ECO:0007669"/>
    <property type="project" value="UniProtKB-EC"/>
</dbReference>
<reference evidence="3 4" key="1">
    <citation type="submission" date="2017-01" db="EMBL/GenBank/DDBJ databases">
        <title>The cable genome- insights into the physiology and evolution of filamentous bacteria capable of sulfide oxidation via long distance electron transfer.</title>
        <authorList>
            <person name="Schreiber L."/>
            <person name="Bjerg J.T."/>
            <person name="Boggild A."/>
            <person name="Van De Vossenberg J."/>
            <person name="Meysman F."/>
            <person name="Nielsen L.P."/>
            <person name="Schramm A."/>
            <person name="Kjeldsen K.U."/>
        </authorList>
    </citation>
    <scope>NUCLEOTIDE SEQUENCE [LARGE SCALE GENOMIC DNA]</scope>
    <source>
        <strain evidence="3">A5</strain>
    </source>
</reference>
<dbReference type="PANTHER" id="PTHR11712:SF336">
    <property type="entry name" value="3-OXOACYL-[ACYL-CARRIER-PROTEIN] SYNTHASE, MITOCHONDRIAL"/>
    <property type="match status" value="1"/>
</dbReference>
<keyword evidence="3" id="KW-0012">Acyltransferase</keyword>
<dbReference type="PROSITE" id="PS52004">
    <property type="entry name" value="KS3_2"/>
    <property type="match status" value="1"/>
</dbReference>
<dbReference type="EMBL" id="MTKS01000316">
    <property type="protein sequence ID" value="RWX50458.1"/>
    <property type="molecule type" value="Genomic_DNA"/>
</dbReference>
<dbReference type="GO" id="GO:0005829">
    <property type="term" value="C:cytosol"/>
    <property type="evidence" value="ECO:0007669"/>
    <property type="project" value="TreeGrafter"/>
</dbReference>
<accession>A0A444JBJ5</accession>
<dbReference type="SUPFAM" id="SSF53901">
    <property type="entry name" value="Thiolase-like"/>
    <property type="match status" value="1"/>
</dbReference>
<evidence type="ECO:0000313" key="4">
    <source>
        <dbReference type="Proteomes" id="UP000288892"/>
    </source>
</evidence>
<evidence type="ECO:0000259" key="2">
    <source>
        <dbReference type="PROSITE" id="PS52004"/>
    </source>
</evidence>
<dbReference type="PANTHER" id="PTHR11712">
    <property type="entry name" value="POLYKETIDE SYNTHASE-RELATED"/>
    <property type="match status" value="1"/>
</dbReference>
<dbReference type="InterPro" id="IPR000794">
    <property type="entry name" value="Beta-ketoacyl_synthase"/>
</dbReference>
<feature type="non-terminal residue" evidence="3">
    <location>
        <position position="1"/>
    </location>
</feature>
<name>A0A444JBJ5_9BACT</name>
<dbReference type="Proteomes" id="UP000288892">
    <property type="component" value="Unassembled WGS sequence"/>
</dbReference>
<dbReference type="Pfam" id="PF02801">
    <property type="entry name" value="Ketoacyl-synt_C"/>
    <property type="match status" value="1"/>
</dbReference>
<dbReference type="InterPro" id="IPR014031">
    <property type="entry name" value="Ketoacyl_synth_C"/>
</dbReference>
<feature type="domain" description="Ketosynthase family 3 (KS3)" evidence="2">
    <location>
        <begin position="1"/>
        <end position="107"/>
    </location>
</feature>
<gene>
    <name evidence="3" type="ORF">VU01_13164</name>
</gene>
<keyword evidence="4" id="KW-1185">Reference proteome</keyword>
<dbReference type="Gene3D" id="3.40.47.10">
    <property type="match status" value="1"/>
</dbReference>
<dbReference type="InterPro" id="IPR016039">
    <property type="entry name" value="Thiolase-like"/>
</dbReference>
<proteinExistence type="predicted"/>
<comment type="caution">
    <text evidence="3">The sequence shown here is derived from an EMBL/GenBank/DDBJ whole genome shotgun (WGS) entry which is preliminary data.</text>
</comment>
<dbReference type="EC" id="2.3.1.179" evidence="3"/>